<dbReference type="Proteomes" id="UP001500392">
    <property type="component" value="Unassembled WGS sequence"/>
</dbReference>
<reference evidence="2" key="1">
    <citation type="journal article" date="2019" name="Int. J. Syst. Evol. Microbiol.">
        <title>The Global Catalogue of Microorganisms (GCM) 10K type strain sequencing project: providing services to taxonomists for standard genome sequencing and annotation.</title>
        <authorList>
            <consortium name="The Broad Institute Genomics Platform"/>
            <consortium name="The Broad Institute Genome Sequencing Center for Infectious Disease"/>
            <person name="Wu L."/>
            <person name="Ma J."/>
        </authorList>
    </citation>
    <scope>NUCLEOTIDE SEQUENCE [LARGE SCALE GENOMIC DNA]</scope>
    <source>
        <strain evidence="2">JCM 17304</strain>
    </source>
</reference>
<evidence type="ECO:0000313" key="2">
    <source>
        <dbReference type="Proteomes" id="UP001500392"/>
    </source>
</evidence>
<proteinExistence type="predicted"/>
<evidence type="ECO:0000313" key="1">
    <source>
        <dbReference type="EMBL" id="GAA4106294.1"/>
    </source>
</evidence>
<gene>
    <name evidence="1" type="ORF">GCM10022414_36720</name>
</gene>
<organism evidence="1 2">
    <name type="scientific">Zhongshania borealis</name>
    <dbReference type="NCBI Taxonomy" id="889488"/>
    <lineage>
        <taxon>Bacteria</taxon>
        <taxon>Pseudomonadati</taxon>
        <taxon>Pseudomonadota</taxon>
        <taxon>Gammaproteobacteria</taxon>
        <taxon>Cellvibrionales</taxon>
        <taxon>Spongiibacteraceae</taxon>
        <taxon>Zhongshania</taxon>
    </lineage>
</organism>
<protein>
    <submittedName>
        <fullName evidence="1">Uncharacterized protein</fullName>
    </submittedName>
</protein>
<dbReference type="EMBL" id="BAABDM010000013">
    <property type="protein sequence ID" value="GAA4106294.1"/>
    <property type="molecule type" value="Genomic_DNA"/>
</dbReference>
<sequence>MLGFLKMKRRKDEYLRRVVPILQKNIGPGFNAYSLAEECLGELRGNISSGMFHDGPNPKENIMAFYSICSMISETSSADDRATILKLSVMAGVLKEKLGPFENMTSLEKGIFHYGEQVLAGGIGAPSESSIEKLKSYSVQVIMDLMKDQDADVLEHDVKQIVDNVSTNVGDREVLKVGSQILAVSVLSNATGYYIDQGESNIAHSYFKCVSAAINKYFDGQMESYNDYQKNALRVIINSHRSLGKELMKD</sequence>
<name>A0ABP7X6Z1_9GAMM</name>
<dbReference type="RefSeq" id="WP_344938868.1">
    <property type="nucleotide sequence ID" value="NZ_BAABDM010000013.1"/>
</dbReference>
<keyword evidence="2" id="KW-1185">Reference proteome</keyword>
<accession>A0ABP7X6Z1</accession>
<comment type="caution">
    <text evidence="1">The sequence shown here is derived from an EMBL/GenBank/DDBJ whole genome shotgun (WGS) entry which is preliminary data.</text>
</comment>